<feature type="region of interest" description="Disordered" evidence="1">
    <location>
        <begin position="162"/>
        <end position="193"/>
    </location>
</feature>
<feature type="region of interest" description="Disordered" evidence="1">
    <location>
        <begin position="63"/>
        <end position="108"/>
    </location>
</feature>
<dbReference type="Proteomes" id="UP000007703">
    <property type="component" value="Unassembled WGS sequence"/>
</dbReference>
<feature type="compositionally biased region" description="Low complexity" evidence="1">
    <location>
        <begin position="70"/>
        <end position="108"/>
    </location>
</feature>
<protein>
    <submittedName>
        <fullName evidence="3">Uncharacterized protein</fullName>
    </submittedName>
</protein>
<dbReference type="InParanoid" id="C4XZ04"/>
<evidence type="ECO:0000313" key="4">
    <source>
        <dbReference type="Proteomes" id="UP000007703"/>
    </source>
</evidence>
<accession>C4XZ04</accession>
<sequence>MRATRFLPISLALLNAISGVSADSDVTVTVTSNYVAQETVTAFVYTNSLGSLTTQLFTRSPSATASPFVAPSETSQESSAASSAPASSSAPVSSAPVSSAPASSAPASSAAASSGVASSAAGSSASASSVAVSSAGQSSAPSSSIKSSAAASSTISSVAESSSSASSAVPSSSSAAESSSLPSETSFVLPPGTYYTKTEQSTTTMEDGASAVIEYVIMYTNACGV</sequence>
<proteinExistence type="predicted"/>
<dbReference type="OMA" id="YTTITIY"/>
<dbReference type="KEGG" id="clu:CLUG_01177"/>
<dbReference type="HOGENOM" id="CLU_1229813_0_0_1"/>
<dbReference type="VEuPathDB" id="FungiDB:CLUG_01177"/>
<feature type="chain" id="PRO_5002946136" evidence="2">
    <location>
        <begin position="23"/>
        <end position="225"/>
    </location>
</feature>
<name>C4XZ04_CLAL4</name>
<organism evidence="3 4">
    <name type="scientific">Clavispora lusitaniae (strain ATCC 42720)</name>
    <name type="common">Yeast</name>
    <name type="synonym">Candida lusitaniae</name>
    <dbReference type="NCBI Taxonomy" id="306902"/>
    <lineage>
        <taxon>Eukaryota</taxon>
        <taxon>Fungi</taxon>
        <taxon>Dikarya</taxon>
        <taxon>Ascomycota</taxon>
        <taxon>Saccharomycotina</taxon>
        <taxon>Pichiomycetes</taxon>
        <taxon>Metschnikowiaceae</taxon>
        <taxon>Clavispora</taxon>
    </lineage>
</organism>
<dbReference type="AlphaFoldDB" id="C4XZ04"/>
<dbReference type="GeneID" id="8500733"/>
<feature type="compositionally biased region" description="Low complexity" evidence="1">
    <location>
        <begin position="162"/>
        <end position="186"/>
    </location>
</feature>
<evidence type="ECO:0000256" key="2">
    <source>
        <dbReference type="SAM" id="SignalP"/>
    </source>
</evidence>
<keyword evidence="2" id="KW-0732">Signal</keyword>
<reference evidence="3 4" key="1">
    <citation type="journal article" date="2009" name="Nature">
        <title>Evolution of pathogenicity and sexual reproduction in eight Candida genomes.</title>
        <authorList>
            <person name="Butler G."/>
            <person name="Rasmussen M.D."/>
            <person name="Lin M.F."/>
            <person name="Santos M.A."/>
            <person name="Sakthikumar S."/>
            <person name="Munro C.A."/>
            <person name="Rheinbay E."/>
            <person name="Grabherr M."/>
            <person name="Forche A."/>
            <person name="Reedy J.L."/>
            <person name="Agrafioti I."/>
            <person name="Arnaud M.B."/>
            <person name="Bates S."/>
            <person name="Brown A.J."/>
            <person name="Brunke S."/>
            <person name="Costanzo M.C."/>
            <person name="Fitzpatrick D.A."/>
            <person name="de Groot P.W."/>
            <person name="Harris D."/>
            <person name="Hoyer L.L."/>
            <person name="Hube B."/>
            <person name="Klis F.M."/>
            <person name="Kodira C."/>
            <person name="Lennard N."/>
            <person name="Logue M.E."/>
            <person name="Martin R."/>
            <person name="Neiman A.M."/>
            <person name="Nikolaou E."/>
            <person name="Quail M.A."/>
            <person name="Quinn J."/>
            <person name="Santos M.C."/>
            <person name="Schmitzberger F.F."/>
            <person name="Sherlock G."/>
            <person name="Shah P."/>
            <person name="Silverstein K.A."/>
            <person name="Skrzypek M.S."/>
            <person name="Soll D."/>
            <person name="Staggs R."/>
            <person name="Stansfield I."/>
            <person name="Stumpf M.P."/>
            <person name="Sudbery P.E."/>
            <person name="Srikantha T."/>
            <person name="Zeng Q."/>
            <person name="Berman J."/>
            <person name="Berriman M."/>
            <person name="Heitman J."/>
            <person name="Gow N.A."/>
            <person name="Lorenz M.C."/>
            <person name="Birren B.W."/>
            <person name="Kellis M."/>
            <person name="Cuomo C.A."/>
        </authorList>
    </citation>
    <scope>NUCLEOTIDE SEQUENCE [LARGE SCALE GENOMIC DNA]</scope>
    <source>
        <strain evidence="3 4">ATCC 42720</strain>
    </source>
</reference>
<feature type="signal peptide" evidence="2">
    <location>
        <begin position="1"/>
        <end position="22"/>
    </location>
</feature>
<gene>
    <name evidence="3" type="ORF">CLUG_01177</name>
</gene>
<evidence type="ECO:0000313" key="3">
    <source>
        <dbReference type="EMBL" id="EEQ37054.1"/>
    </source>
</evidence>
<dbReference type="EMBL" id="CH408076">
    <property type="protein sequence ID" value="EEQ37054.1"/>
    <property type="molecule type" value="Genomic_DNA"/>
</dbReference>
<evidence type="ECO:0000256" key="1">
    <source>
        <dbReference type="SAM" id="MobiDB-lite"/>
    </source>
</evidence>